<proteinExistence type="predicted"/>
<evidence type="ECO:0000313" key="1">
    <source>
        <dbReference type="EMBL" id="CAE6910639.1"/>
    </source>
</evidence>
<name>A0A9N8N2F7_9BURK</name>
<evidence type="ECO:0000313" key="2">
    <source>
        <dbReference type="Proteomes" id="UP000675121"/>
    </source>
</evidence>
<comment type="caution">
    <text evidence="1">The sequence shown here is derived from an EMBL/GenBank/DDBJ whole genome shotgun (WGS) entry which is preliminary data.</text>
</comment>
<accession>A0A9N8N2F7</accession>
<reference evidence="1" key="1">
    <citation type="submission" date="2021-02" db="EMBL/GenBank/DDBJ databases">
        <authorList>
            <person name="Vanwijnsberghe S."/>
        </authorList>
    </citation>
    <scope>NUCLEOTIDE SEQUENCE</scope>
    <source>
        <strain evidence="1">R-70211</strain>
    </source>
</reference>
<keyword evidence="2" id="KW-1185">Reference proteome</keyword>
<gene>
    <name evidence="1" type="ORF">R70211_03887</name>
</gene>
<protein>
    <submittedName>
        <fullName evidence="1">Uncharacterized protein</fullName>
    </submittedName>
</protein>
<dbReference type="EMBL" id="CAJNAS010000010">
    <property type="protein sequence ID" value="CAE6910639.1"/>
    <property type="molecule type" value="Genomic_DNA"/>
</dbReference>
<dbReference type="Proteomes" id="UP000675121">
    <property type="component" value="Unassembled WGS sequence"/>
</dbReference>
<dbReference type="AlphaFoldDB" id="A0A9N8N2F7"/>
<sequence>MSTFVEGGLVFVVPVQAGGCVALVRLCFCGVGLSLFCWWSISVAPVRGGTYFSLLLQREVGKRKQLTPPILKRVPRTVAVVVHLESVPSRI</sequence>
<organism evidence="1 2">
    <name type="scientific">Paraburkholderia domus</name>
    <dbReference type="NCBI Taxonomy" id="2793075"/>
    <lineage>
        <taxon>Bacteria</taxon>
        <taxon>Pseudomonadati</taxon>
        <taxon>Pseudomonadota</taxon>
        <taxon>Betaproteobacteria</taxon>
        <taxon>Burkholderiales</taxon>
        <taxon>Burkholderiaceae</taxon>
        <taxon>Paraburkholderia</taxon>
    </lineage>
</organism>